<dbReference type="AlphaFoldDB" id="A0A3D9CMJ7"/>
<organism evidence="2 3">
    <name type="scientific">Chryseobacterium flavum</name>
    <dbReference type="NCBI Taxonomy" id="415851"/>
    <lineage>
        <taxon>Bacteria</taxon>
        <taxon>Pseudomonadati</taxon>
        <taxon>Bacteroidota</taxon>
        <taxon>Flavobacteriia</taxon>
        <taxon>Flavobacteriales</taxon>
        <taxon>Weeksellaceae</taxon>
        <taxon>Chryseobacterium group</taxon>
        <taxon>Chryseobacterium</taxon>
    </lineage>
</organism>
<keyword evidence="1" id="KW-0732">Signal</keyword>
<dbReference type="Proteomes" id="UP000256769">
    <property type="component" value="Unassembled WGS sequence"/>
</dbReference>
<sequence length="1032" mass="115521">MKKYFTFSALTLAVYFLHAQINSGKPYSPIIFSNSPIAASLGQYNPTSIDLFSGQPNISFNLFSFSREGYDLSLDLSYNLASIKPDILPTWTGAGWNLNAGGVITRSVNGGVDEVMVGMNGETVPNRYSYYDNFSSLDNDQWDSTTALAQFINNNRSIGGGTRTAYPAPDEFNFNVNGMSGSFYKDHKGKWVIASGDFKDIKIEDELATDFSLYEDGRHAINSKTHKIKRIIYGFTLTDQKGIRYIFGKTPQSIEFSATPYISPADPYNPHFIANSWFLTKVILPSNFEITFNYLRENKALFKMHHTFASMDYKVGNVNAGGQQKITKNPERTFVVYPKDININNIYTIEFLKSTANVAQYNFTGISNTQWNSSFGYDHHFGVDLMAAKQFYKLDKISIKKDSVIEEVSFSYLEDPAKKLFLTGFNRNGQSYQLEYYSTDLPGFNLMKNDHWGYFNNKTYLGTVTPANGLKYSLDQMKNVLPAYKETDPAQLTLGVLKKIIYPTKGSNEFVYEPHEYSKVIDVQNTTPYEFVLESSVNKIAGGLRIKKTITAPGDGQNIVKEYFYTDTGTTTGVSSGILSAKPVHFEEDRNSTAYQYRFADMPVLQDNNTKGKHVVYSKVTERVGGTDLGGTTEYVFSNSDNGFIDKRANTISFMSFGNQATYNNLRHLKYNSLESERGKPLSVTKKDKDGKIVQKTTYKYNDAPARFNSTVRAYDFQDNVYGEPYYHGAFTHLNGMAELIRLSAYNIYSYNPYLSEKQDVYYKDNVASLTETTKYTYGSAQHNQVTKEEFLDGSGVTTTTAFNYAHEKGNQFMILKNMIGIPLETTITKTDAGTSMTSSKEGTVYPASQTEADTKTAGLALPMSILSYNLHTSPISEVQEVSFDKYNAKGNLTQYTPKGGSPVTVIWGYNDTVPIAKIEGAALANISQALIDGIVTASNTDASAGANNDETSFISALDSFRKNSSLSAFQVTTYSYDPLVGLRSLTPPSGVREVYFYDTLNRLKEVKQQQKDDAGNLVYKTVKEYSYNYKQ</sequence>
<reference evidence="2 3" key="1">
    <citation type="journal article" date="2007" name="Int. J. Syst. Evol. Microbiol.">
        <title>Chryseobacterium flavum sp. nov., isolated from polluted soil.</title>
        <authorList>
            <person name="Zhou Y."/>
            <person name="Dong J."/>
            <person name="Wang X."/>
            <person name="Huang X."/>
            <person name="Zhang K.Y."/>
            <person name="Zhang Y.Q."/>
            <person name="Guo Y.F."/>
            <person name="Lai R."/>
            <person name="Li W.J."/>
        </authorList>
    </citation>
    <scope>NUCLEOTIDE SEQUENCE [LARGE SCALE GENOMIC DNA]</scope>
    <source>
        <strain evidence="2 3">KCTC 12877</strain>
    </source>
</reference>
<evidence type="ECO:0000313" key="2">
    <source>
        <dbReference type="EMBL" id="REC66879.1"/>
    </source>
</evidence>
<dbReference type="OrthoDB" id="9814627at2"/>
<gene>
    <name evidence="2" type="ORF">DRF59_11280</name>
</gene>
<comment type="caution">
    <text evidence="2">The sequence shown here is derived from an EMBL/GenBank/DDBJ whole genome shotgun (WGS) entry which is preliminary data.</text>
</comment>
<evidence type="ECO:0008006" key="4">
    <source>
        <dbReference type="Google" id="ProtNLM"/>
    </source>
</evidence>
<accession>A0A3D9CMJ7</accession>
<dbReference type="RefSeq" id="WP_115959706.1">
    <property type="nucleotide sequence ID" value="NZ_CBCRVL010000030.1"/>
</dbReference>
<evidence type="ECO:0000256" key="1">
    <source>
        <dbReference type="SAM" id="SignalP"/>
    </source>
</evidence>
<protein>
    <recommendedName>
        <fullName evidence="4">RHS repeat protein</fullName>
    </recommendedName>
</protein>
<feature type="signal peptide" evidence="1">
    <location>
        <begin position="1"/>
        <end position="19"/>
    </location>
</feature>
<name>A0A3D9CMJ7_9FLAO</name>
<feature type="chain" id="PRO_5017689928" description="RHS repeat protein" evidence="1">
    <location>
        <begin position="20"/>
        <end position="1032"/>
    </location>
</feature>
<evidence type="ECO:0000313" key="3">
    <source>
        <dbReference type="Proteomes" id="UP000256769"/>
    </source>
</evidence>
<dbReference type="EMBL" id="QNUE01000007">
    <property type="protein sequence ID" value="REC66879.1"/>
    <property type="molecule type" value="Genomic_DNA"/>
</dbReference>
<keyword evidence="3" id="KW-1185">Reference proteome</keyword>
<proteinExistence type="predicted"/>